<evidence type="ECO:0000256" key="2">
    <source>
        <dbReference type="ARBA" id="ARBA00023125"/>
    </source>
</evidence>
<dbReference type="Proteomes" id="UP001500051">
    <property type="component" value="Unassembled WGS sequence"/>
</dbReference>
<reference evidence="6" key="1">
    <citation type="journal article" date="2019" name="Int. J. Syst. Evol. Microbiol.">
        <title>The Global Catalogue of Microorganisms (GCM) 10K type strain sequencing project: providing services to taxonomists for standard genome sequencing and annotation.</title>
        <authorList>
            <consortium name="The Broad Institute Genomics Platform"/>
            <consortium name="The Broad Institute Genome Sequencing Center for Infectious Disease"/>
            <person name="Wu L."/>
            <person name="Ma J."/>
        </authorList>
    </citation>
    <scope>NUCLEOTIDE SEQUENCE [LARGE SCALE GENOMIC DNA]</scope>
    <source>
        <strain evidence="6">JCM 16548</strain>
    </source>
</reference>
<dbReference type="SUPFAM" id="SSF47413">
    <property type="entry name" value="lambda repressor-like DNA-binding domains"/>
    <property type="match status" value="1"/>
</dbReference>
<dbReference type="Pfam" id="PF13377">
    <property type="entry name" value="Peripla_BP_3"/>
    <property type="match status" value="1"/>
</dbReference>
<sequence>MSTDRGRPRARRSPTSGRATIYSVAERAGVSIATVSRVLSGTAVTSPEATERVLKAAHELAYVPQNSAKSLASARYQTHAVVIGSLDGPYYSELLMGYEEVAARHDQELLLVVADLPRRARTLADLRARVDGVMIAQMDIPAEEIAALAALIPVVVVGRTRLEGCDVVISESTDTANALTRHLIDVHGRRRLVFVGDPDQSSDVAARHAGFQAALTESGLDPVAEPLRVPYTEQGGDAAVALVLGLPSRPDALVCANDEVALALGAGLRRRSIVPGADLSLTGWDDVTAARYVRPGLTTARQPVREMGGRAAELLHRRVGGSAGPVGQHVLATEAVIRQSCGCPD</sequence>
<evidence type="ECO:0000256" key="3">
    <source>
        <dbReference type="ARBA" id="ARBA00023163"/>
    </source>
</evidence>
<proteinExistence type="predicted"/>
<dbReference type="Pfam" id="PF00356">
    <property type="entry name" value="LacI"/>
    <property type="match status" value="1"/>
</dbReference>
<evidence type="ECO:0000256" key="1">
    <source>
        <dbReference type="ARBA" id="ARBA00023015"/>
    </source>
</evidence>
<dbReference type="EMBL" id="BAAAYX010000004">
    <property type="protein sequence ID" value="GAA3702793.1"/>
    <property type="molecule type" value="Genomic_DNA"/>
</dbReference>
<feature type="domain" description="HTH lacI-type" evidence="4">
    <location>
        <begin position="19"/>
        <end position="73"/>
    </location>
</feature>
<dbReference type="Gene3D" id="3.40.50.2300">
    <property type="match status" value="2"/>
</dbReference>
<gene>
    <name evidence="5" type="ORF">GCM10022204_19910</name>
</gene>
<dbReference type="Gene3D" id="1.10.260.40">
    <property type="entry name" value="lambda repressor-like DNA-binding domains"/>
    <property type="match status" value="1"/>
</dbReference>
<dbReference type="InterPro" id="IPR046335">
    <property type="entry name" value="LacI/GalR-like_sensor"/>
</dbReference>
<organism evidence="5 6">
    <name type="scientific">Microlunatus aurantiacus</name>
    <dbReference type="NCBI Taxonomy" id="446786"/>
    <lineage>
        <taxon>Bacteria</taxon>
        <taxon>Bacillati</taxon>
        <taxon>Actinomycetota</taxon>
        <taxon>Actinomycetes</taxon>
        <taxon>Propionibacteriales</taxon>
        <taxon>Propionibacteriaceae</taxon>
        <taxon>Microlunatus</taxon>
    </lineage>
</organism>
<dbReference type="GO" id="GO:0003677">
    <property type="term" value="F:DNA binding"/>
    <property type="evidence" value="ECO:0007669"/>
    <property type="project" value="UniProtKB-KW"/>
</dbReference>
<dbReference type="PROSITE" id="PS50932">
    <property type="entry name" value="HTH_LACI_2"/>
    <property type="match status" value="1"/>
</dbReference>
<keyword evidence="1" id="KW-0805">Transcription regulation</keyword>
<keyword evidence="2 5" id="KW-0238">DNA-binding</keyword>
<name>A0ABP7DF65_9ACTN</name>
<dbReference type="InterPro" id="IPR028082">
    <property type="entry name" value="Peripla_BP_I"/>
</dbReference>
<dbReference type="CDD" id="cd01392">
    <property type="entry name" value="HTH_LacI"/>
    <property type="match status" value="1"/>
</dbReference>
<keyword evidence="3" id="KW-0804">Transcription</keyword>
<evidence type="ECO:0000313" key="6">
    <source>
        <dbReference type="Proteomes" id="UP001500051"/>
    </source>
</evidence>
<comment type="caution">
    <text evidence="5">The sequence shown here is derived from an EMBL/GenBank/DDBJ whole genome shotgun (WGS) entry which is preliminary data.</text>
</comment>
<accession>A0ABP7DF65</accession>
<dbReference type="PANTHER" id="PTHR30146">
    <property type="entry name" value="LACI-RELATED TRANSCRIPTIONAL REPRESSOR"/>
    <property type="match status" value="1"/>
</dbReference>
<dbReference type="SMART" id="SM00354">
    <property type="entry name" value="HTH_LACI"/>
    <property type="match status" value="1"/>
</dbReference>
<dbReference type="InterPro" id="IPR010982">
    <property type="entry name" value="Lambda_DNA-bd_dom_sf"/>
</dbReference>
<dbReference type="SUPFAM" id="SSF53822">
    <property type="entry name" value="Periplasmic binding protein-like I"/>
    <property type="match status" value="1"/>
</dbReference>
<dbReference type="InterPro" id="IPR000843">
    <property type="entry name" value="HTH_LacI"/>
</dbReference>
<keyword evidence="6" id="KW-1185">Reference proteome</keyword>
<evidence type="ECO:0000259" key="4">
    <source>
        <dbReference type="PROSITE" id="PS50932"/>
    </source>
</evidence>
<protein>
    <submittedName>
        <fullName evidence="5">LacI family DNA-binding transcriptional regulator</fullName>
    </submittedName>
</protein>
<dbReference type="RefSeq" id="WP_344812174.1">
    <property type="nucleotide sequence ID" value="NZ_BAAAYX010000004.1"/>
</dbReference>
<dbReference type="CDD" id="cd06267">
    <property type="entry name" value="PBP1_LacI_sugar_binding-like"/>
    <property type="match status" value="1"/>
</dbReference>
<evidence type="ECO:0000313" key="5">
    <source>
        <dbReference type="EMBL" id="GAA3702793.1"/>
    </source>
</evidence>
<dbReference type="PANTHER" id="PTHR30146:SF109">
    <property type="entry name" value="HTH-TYPE TRANSCRIPTIONAL REGULATOR GALS"/>
    <property type="match status" value="1"/>
</dbReference>